<dbReference type="RefSeq" id="WP_104094576.1">
    <property type="nucleotide sequence ID" value="NZ_JACHBP010000001.1"/>
</dbReference>
<gene>
    <name evidence="1" type="ORF">E3N84_00545</name>
</gene>
<evidence type="ECO:0000313" key="1">
    <source>
        <dbReference type="EMBL" id="TFB78699.1"/>
    </source>
</evidence>
<evidence type="ECO:0000313" key="2">
    <source>
        <dbReference type="Proteomes" id="UP000298488"/>
    </source>
</evidence>
<accession>A0A4R8V7E4</accession>
<dbReference type="Proteomes" id="UP000298488">
    <property type="component" value="Unassembled WGS sequence"/>
</dbReference>
<name>A0A4R8V7E4_9MICO</name>
<proteinExistence type="predicted"/>
<comment type="caution">
    <text evidence="1">The sequence shown here is derived from an EMBL/GenBank/DDBJ whole genome shotgun (WGS) entry which is preliminary data.</text>
</comment>
<organism evidence="1 2">
    <name type="scientific">Terrimesophilobacter mesophilus</name>
    <dbReference type="NCBI Taxonomy" id="433647"/>
    <lineage>
        <taxon>Bacteria</taxon>
        <taxon>Bacillati</taxon>
        <taxon>Actinomycetota</taxon>
        <taxon>Actinomycetes</taxon>
        <taxon>Micrococcales</taxon>
        <taxon>Microbacteriaceae</taxon>
        <taxon>Terrimesophilobacter</taxon>
    </lineage>
</organism>
<dbReference type="OrthoDB" id="5054050at2"/>
<evidence type="ECO:0008006" key="3">
    <source>
        <dbReference type="Google" id="ProtNLM"/>
    </source>
</evidence>
<protein>
    <recommendedName>
        <fullName evidence="3">DUF3137 domain-containing protein</fullName>
    </recommendedName>
</protein>
<sequence length="350" mass="37836">MTTLDFSALNASVTTQDIREHRAAGGPAPTSLIPTIIAAVVILVVGGLMVSFVMSAVSSVVTDSGPSPAILIVVAIAAAAVVALFFITRRALSIRLVRMSRFAAANGFAYSVNAGVPDYPGAIFGIGSARSIPERLSRATKPTVDVGDLRYTTGSGKNRKVHNWGYIAIRLDRMLPQMVLDATSNNFLGTNLPVTFSRDQKLSLEGDFDRYFTLYCPREYEADALYVFTPDLMARLVDEAATLDVEIVDDWMFLYSESPFDLAEPATLARIFRIVDTVGTRTLDRTERYADSRVGDSTPASSPLTARMSHNVVAGPGRRLQRGLPIAGVLLVAAIAVIWIANFAPLFSRL</sequence>
<reference evidence="1 2" key="1">
    <citation type="submission" date="2019-03" db="EMBL/GenBank/DDBJ databases">
        <title>Genomics of glacier-inhabiting Cryobacterium strains.</title>
        <authorList>
            <person name="Liu Q."/>
            <person name="Xin Y.-H."/>
        </authorList>
    </citation>
    <scope>NUCLEOTIDE SEQUENCE [LARGE SCALE GENOMIC DNA]</scope>
    <source>
        <strain evidence="1 2">CGMCC 1.10440</strain>
    </source>
</reference>
<dbReference type="AlphaFoldDB" id="A0A4R8V7E4"/>
<dbReference type="EMBL" id="SOFI01000003">
    <property type="protein sequence ID" value="TFB78699.1"/>
    <property type="molecule type" value="Genomic_DNA"/>
</dbReference>
<keyword evidence="2" id="KW-1185">Reference proteome</keyword>